<feature type="transmembrane region" description="Helical" evidence="7">
    <location>
        <begin position="208"/>
        <end position="230"/>
    </location>
</feature>
<evidence type="ECO:0000313" key="10">
    <source>
        <dbReference type="Proteomes" id="UP000076218"/>
    </source>
</evidence>
<dbReference type="InterPro" id="IPR050366">
    <property type="entry name" value="BP-dependent_transpt_permease"/>
</dbReference>
<name>A0A154UXT7_9MICO</name>
<evidence type="ECO:0000256" key="4">
    <source>
        <dbReference type="ARBA" id="ARBA00022692"/>
    </source>
</evidence>
<feature type="transmembrane region" description="Helical" evidence="7">
    <location>
        <begin position="250"/>
        <end position="275"/>
    </location>
</feature>
<proteinExistence type="inferred from homology"/>
<comment type="caution">
    <text evidence="9">The sequence shown here is derived from an EMBL/GenBank/DDBJ whole genome shotgun (WGS) entry which is preliminary data.</text>
</comment>
<dbReference type="CDD" id="cd06261">
    <property type="entry name" value="TM_PBP2"/>
    <property type="match status" value="1"/>
</dbReference>
<comment type="subcellular location">
    <subcellularLocation>
        <location evidence="1 7">Cell membrane</location>
        <topology evidence="1 7">Multi-pass membrane protein</topology>
    </subcellularLocation>
</comment>
<feature type="transmembrane region" description="Helical" evidence="7">
    <location>
        <begin position="152"/>
        <end position="169"/>
    </location>
</feature>
<evidence type="ECO:0000259" key="8">
    <source>
        <dbReference type="PROSITE" id="PS50928"/>
    </source>
</evidence>
<dbReference type="PANTHER" id="PTHR43386">
    <property type="entry name" value="OLIGOPEPTIDE TRANSPORT SYSTEM PERMEASE PROTEIN APPC"/>
    <property type="match status" value="1"/>
</dbReference>
<dbReference type="InterPro" id="IPR000515">
    <property type="entry name" value="MetI-like"/>
</dbReference>
<dbReference type="OrthoDB" id="9812701at2"/>
<keyword evidence="3" id="KW-1003">Cell membrane</keyword>
<feature type="transmembrane region" description="Helical" evidence="7">
    <location>
        <begin position="91"/>
        <end position="114"/>
    </location>
</feature>
<dbReference type="SUPFAM" id="SSF161098">
    <property type="entry name" value="MetI-like"/>
    <property type="match status" value="1"/>
</dbReference>
<dbReference type="InterPro" id="IPR035906">
    <property type="entry name" value="MetI-like_sf"/>
</dbReference>
<accession>A0A154UXT7</accession>
<feature type="transmembrane region" description="Helical" evidence="7">
    <location>
        <begin position="126"/>
        <end position="146"/>
    </location>
</feature>
<evidence type="ECO:0000256" key="7">
    <source>
        <dbReference type="RuleBase" id="RU363032"/>
    </source>
</evidence>
<organism evidence="9 10">
    <name type="scientific">Clavibacter tessellarius</name>
    <dbReference type="NCBI Taxonomy" id="31965"/>
    <lineage>
        <taxon>Bacteria</taxon>
        <taxon>Bacillati</taxon>
        <taxon>Actinomycetota</taxon>
        <taxon>Actinomycetes</taxon>
        <taxon>Micrococcales</taxon>
        <taxon>Microbacteriaceae</taxon>
        <taxon>Clavibacter</taxon>
    </lineage>
</organism>
<dbReference type="GO" id="GO:0005886">
    <property type="term" value="C:plasma membrane"/>
    <property type="evidence" value="ECO:0007669"/>
    <property type="project" value="UniProtKB-SubCell"/>
</dbReference>
<keyword evidence="5 7" id="KW-1133">Transmembrane helix</keyword>
<comment type="similarity">
    <text evidence="7">Belongs to the binding-protein-dependent transport system permease family.</text>
</comment>
<gene>
    <name evidence="9" type="ORF">AWH51_00895</name>
</gene>
<dbReference type="AlphaFoldDB" id="A0A154UXT7"/>
<feature type="transmembrane region" description="Helical" evidence="7">
    <location>
        <begin position="21"/>
        <end position="43"/>
    </location>
</feature>
<evidence type="ECO:0000256" key="5">
    <source>
        <dbReference type="ARBA" id="ARBA00022989"/>
    </source>
</evidence>
<evidence type="ECO:0000256" key="1">
    <source>
        <dbReference type="ARBA" id="ARBA00004651"/>
    </source>
</evidence>
<protein>
    <submittedName>
        <fullName evidence="9">Peptide ABC transporter permease</fullName>
    </submittedName>
</protein>
<dbReference type="RefSeq" id="WP_063072768.1">
    <property type="nucleotide sequence ID" value="NZ_LQXA01000053.1"/>
</dbReference>
<dbReference type="Pfam" id="PF00528">
    <property type="entry name" value="BPD_transp_1"/>
    <property type="match status" value="1"/>
</dbReference>
<keyword evidence="4 7" id="KW-0812">Transmembrane</keyword>
<dbReference type="STRING" id="31965.AWH51_00895"/>
<evidence type="ECO:0000256" key="6">
    <source>
        <dbReference type="ARBA" id="ARBA00023136"/>
    </source>
</evidence>
<dbReference type="EMBL" id="LQXA01000053">
    <property type="protein sequence ID" value="KZC93953.1"/>
    <property type="molecule type" value="Genomic_DNA"/>
</dbReference>
<evidence type="ECO:0000256" key="3">
    <source>
        <dbReference type="ARBA" id="ARBA00022475"/>
    </source>
</evidence>
<dbReference type="Proteomes" id="UP000076218">
    <property type="component" value="Unassembled WGS sequence"/>
</dbReference>
<dbReference type="PANTHER" id="PTHR43386:SF25">
    <property type="entry name" value="PEPTIDE ABC TRANSPORTER PERMEASE PROTEIN"/>
    <property type="match status" value="1"/>
</dbReference>
<feature type="domain" description="ABC transmembrane type-1" evidence="8">
    <location>
        <begin position="87"/>
        <end position="276"/>
    </location>
</feature>
<dbReference type="PROSITE" id="PS50928">
    <property type="entry name" value="ABC_TM1"/>
    <property type="match status" value="1"/>
</dbReference>
<reference evidence="9 10" key="1">
    <citation type="submission" date="2016-01" db="EMBL/GenBank/DDBJ databases">
        <title>Draft genome sequence of Clavibacter michiganensis subsp. tessellarius DOAB 609.</title>
        <authorList>
            <person name="Tambong J.T."/>
        </authorList>
    </citation>
    <scope>NUCLEOTIDE SEQUENCE [LARGE SCALE GENOMIC DNA]</scope>
    <source>
        <strain evidence="9 10">DOAB 609</strain>
    </source>
</reference>
<evidence type="ECO:0000313" key="9">
    <source>
        <dbReference type="EMBL" id="KZC93953.1"/>
    </source>
</evidence>
<dbReference type="GO" id="GO:0055085">
    <property type="term" value="P:transmembrane transport"/>
    <property type="evidence" value="ECO:0007669"/>
    <property type="project" value="InterPro"/>
</dbReference>
<keyword evidence="6 7" id="KW-0472">Membrane</keyword>
<dbReference type="Gene3D" id="1.10.3720.10">
    <property type="entry name" value="MetI-like"/>
    <property type="match status" value="1"/>
</dbReference>
<sequence>MSDPRAETLLTAAPSRPPVRILAIAGTAGAALVVALLVAAALAPGLLAPGDPLAIAPAEAFRAPGPGHLLGTDESGRDVLTRVVHGAGPSLVIGVSATAIGLGLGAVLGLAAALLGRVADFAVNRVIEVVFAFPGLLLALFLIVILGPGIGSATLAVGVSAAPGYARIIRGRVMSVRRSPYVEAATVLGRPPLVVLARHILPNTAAPLFVLGTLGVGQAIVWASSLSYLGLGTVPPDPEWGAMLAAGRTYIGSAPWLTVVPGLMIVLTATASTVLGRALERRVRES</sequence>
<evidence type="ECO:0000256" key="2">
    <source>
        <dbReference type="ARBA" id="ARBA00022448"/>
    </source>
</evidence>
<keyword evidence="2 7" id="KW-0813">Transport</keyword>